<protein>
    <recommendedName>
        <fullName evidence="8">Rhodopsin domain-containing protein</fullName>
    </recommendedName>
</protein>
<dbReference type="PANTHER" id="PTHR33048:SF47">
    <property type="entry name" value="INTEGRAL MEMBRANE PROTEIN-RELATED"/>
    <property type="match status" value="1"/>
</dbReference>
<evidence type="ECO:0000256" key="5">
    <source>
        <dbReference type="ARBA" id="ARBA00038359"/>
    </source>
</evidence>
<evidence type="ECO:0000256" key="6">
    <source>
        <dbReference type="SAM" id="MobiDB-lite"/>
    </source>
</evidence>
<feature type="transmembrane region" description="Helical" evidence="7">
    <location>
        <begin position="167"/>
        <end position="185"/>
    </location>
</feature>
<accession>A0AAN6PIA0</accession>
<name>A0AAN6PIA0_9PEZI</name>
<dbReference type="InterPro" id="IPR052337">
    <property type="entry name" value="SAT4-like"/>
</dbReference>
<evidence type="ECO:0000256" key="2">
    <source>
        <dbReference type="ARBA" id="ARBA00022692"/>
    </source>
</evidence>
<keyword evidence="10" id="KW-1185">Reference proteome</keyword>
<dbReference type="PANTHER" id="PTHR33048">
    <property type="entry name" value="PTH11-LIKE INTEGRAL MEMBRANE PROTEIN (AFU_ORTHOLOGUE AFUA_5G11245)"/>
    <property type="match status" value="1"/>
</dbReference>
<feature type="transmembrane region" description="Helical" evidence="7">
    <location>
        <begin position="114"/>
        <end position="138"/>
    </location>
</feature>
<evidence type="ECO:0000256" key="3">
    <source>
        <dbReference type="ARBA" id="ARBA00022989"/>
    </source>
</evidence>
<sequence>MSPQVITETGYTKFNLSYPLAADNSTPAAGLNGGDETLLPGALFGLLVPHIVCTLFILARTYSRLFLLRKWFFDDTLIFLAWAFATTVCVIYSITTQSRSRTPLLPSETDTSTLPTYTALLLYQLSLLLTKLSTLAFYNRIFSSSSSSPRSHGGGGRPRLEQHLTRLTTLLVLVYAIPLLTLTILQCRPTQEQTQTQCVVAFKPLLITSTALHAATDAWLILLVIPCVWRLRDVTPRQRVVLGGVLSLGVFVVVVGVVRLRVALGLLHDTQATTTGSGTGSGNGDGAGVTGAVAFFVMNVLELDVAVICTSAPTLRPVLARVWPRLGMGMGEPGGRGDGGGGEGSVDLTSVVSYHGYPWTRNGSVVVGTPKGGSKGGSVMDVPPVPLPPPPPLVVAMHRTPTTLSLRSFVSGMAPRSRGRLEGEDRTGLLGEEDQGADGMASRRRSSVRLEAYYEQFVEQDDLEKRRSRCAARAEARYSRGSQCYSGRWGDSQESFVLGMNDPQSPKRLSPVSGLRELAKVELRRPGSQDEKSTLG</sequence>
<comment type="subcellular location">
    <subcellularLocation>
        <location evidence="1">Membrane</location>
        <topology evidence="1">Multi-pass membrane protein</topology>
    </subcellularLocation>
</comment>
<dbReference type="Pfam" id="PF20684">
    <property type="entry name" value="Fung_rhodopsin"/>
    <property type="match status" value="1"/>
</dbReference>
<feature type="transmembrane region" description="Helical" evidence="7">
    <location>
        <begin position="205"/>
        <end position="228"/>
    </location>
</feature>
<dbReference type="EMBL" id="MU854411">
    <property type="protein sequence ID" value="KAK4039070.1"/>
    <property type="molecule type" value="Genomic_DNA"/>
</dbReference>
<dbReference type="InterPro" id="IPR049326">
    <property type="entry name" value="Rhodopsin_dom_fungi"/>
</dbReference>
<reference evidence="10" key="1">
    <citation type="journal article" date="2023" name="Mol. Phylogenet. Evol.">
        <title>Genome-scale phylogeny and comparative genomics of the fungal order Sordariales.</title>
        <authorList>
            <person name="Hensen N."/>
            <person name="Bonometti L."/>
            <person name="Westerberg I."/>
            <person name="Brannstrom I.O."/>
            <person name="Guillou S."/>
            <person name="Cros-Aarteil S."/>
            <person name="Calhoun S."/>
            <person name="Haridas S."/>
            <person name="Kuo A."/>
            <person name="Mondo S."/>
            <person name="Pangilinan J."/>
            <person name="Riley R."/>
            <person name="LaButti K."/>
            <person name="Andreopoulos B."/>
            <person name="Lipzen A."/>
            <person name="Chen C."/>
            <person name="Yan M."/>
            <person name="Daum C."/>
            <person name="Ng V."/>
            <person name="Clum A."/>
            <person name="Steindorff A."/>
            <person name="Ohm R.A."/>
            <person name="Martin F."/>
            <person name="Silar P."/>
            <person name="Natvig D.O."/>
            <person name="Lalanne C."/>
            <person name="Gautier V."/>
            <person name="Ament-Velasquez S.L."/>
            <person name="Kruys A."/>
            <person name="Hutchinson M.I."/>
            <person name="Powell A.J."/>
            <person name="Barry K."/>
            <person name="Miller A.N."/>
            <person name="Grigoriev I.V."/>
            <person name="Debuchy R."/>
            <person name="Gladieux P."/>
            <person name="Hiltunen Thoren M."/>
            <person name="Johannesson H."/>
        </authorList>
    </citation>
    <scope>NUCLEOTIDE SEQUENCE [LARGE SCALE GENOMIC DNA]</scope>
    <source>
        <strain evidence="10">CBS 284.82</strain>
    </source>
</reference>
<keyword evidence="2 7" id="KW-0812">Transmembrane</keyword>
<keyword evidence="3 7" id="KW-1133">Transmembrane helix</keyword>
<comment type="caution">
    <text evidence="9">The sequence shown here is derived from an EMBL/GenBank/DDBJ whole genome shotgun (WGS) entry which is preliminary data.</text>
</comment>
<evidence type="ECO:0000256" key="4">
    <source>
        <dbReference type="ARBA" id="ARBA00023136"/>
    </source>
</evidence>
<evidence type="ECO:0000259" key="8">
    <source>
        <dbReference type="Pfam" id="PF20684"/>
    </source>
</evidence>
<dbReference type="Proteomes" id="UP001303115">
    <property type="component" value="Unassembled WGS sequence"/>
</dbReference>
<keyword evidence="4 7" id="KW-0472">Membrane</keyword>
<dbReference type="GO" id="GO:0016020">
    <property type="term" value="C:membrane"/>
    <property type="evidence" value="ECO:0007669"/>
    <property type="project" value="UniProtKB-SubCell"/>
</dbReference>
<feature type="transmembrane region" description="Helical" evidence="7">
    <location>
        <begin position="71"/>
        <end position="94"/>
    </location>
</feature>
<dbReference type="AlphaFoldDB" id="A0AAN6PIA0"/>
<evidence type="ECO:0000256" key="1">
    <source>
        <dbReference type="ARBA" id="ARBA00004141"/>
    </source>
</evidence>
<feature type="transmembrane region" description="Helical" evidence="7">
    <location>
        <begin position="240"/>
        <end position="260"/>
    </location>
</feature>
<proteinExistence type="inferred from homology"/>
<evidence type="ECO:0000256" key="7">
    <source>
        <dbReference type="SAM" id="Phobius"/>
    </source>
</evidence>
<feature type="region of interest" description="Disordered" evidence="6">
    <location>
        <begin position="415"/>
        <end position="443"/>
    </location>
</feature>
<organism evidence="9 10">
    <name type="scientific">Parachaetomium inaequale</name>
    <dbReference type="NCBI Taxonomy" id="2588326"/>
    <lineage>
        <taxon>Eukaryota</taxon>
        <taxon>Fungi</taxon>
        <taxon>Dikarya</taxon>
        <taxon>Ascomycota</taxon>
        <taxon>Pezizomycotina</taxon>
        <taxon>Sordariomycetes</taxon>
        <taxon>Sordariomycetidae</taxon>
        <taxon>Sordariales</taxon>
        <taxon>Chaetomiaceae</taxon>
        <taxon>Parachaetomium</taxon>
    </lineage>
</organism>
<feature type="domain" description="Rhodopsin" evidence="8">
    <location>
        <begin position="59"/>
        <end position="321"/>
    </location>
</feature>
<gene>
    <name evidence="9" type="ORF">C8A01DRAFT_47403</name>
</gene>
<comment type="similarity">
    <text evidence="5">Belongs to the SAT4 family.</text>
</comment>
<evidence type="ECO:0000313" key="10">
    <source>
        <dbReference type="Proteomes" id="UP001303115"/>
    </source>
</evidence>
<evidence type="ECO:0000313" key="9">
    <source>
        <dbReference type="EMBL" id="KAK4039070.1"/>
    </source>
</evidence>
<feature type="transmembrane region" description="Helical" evidence="7">
    <location>
        <begin position="38"/>
        <end position="59"/>
    </location>
</feature>